<dbReference type="AlphaFoldDB" id="A0A382HD77"/>
<gene>
    <name evidence="1" type="ORF">METZ01_LOCUS238138</name>
</gene>
<accession>A0A382HD77</accession>
<name>A0A382HD77_9ZZZZ</name>
<dbReference type="EMBL" id="UINC01060607">
    <property type="protein sequence ID" value="SVB85284.1"/>
    <property type="molecule type" value="Genomic_DNA"/>
</dbReference>
<proteinExistence type="predicted"/>
<organism evidence="1">
    <name type="scientific">marine metagenome</name>
    <dbReference type="NCBI Taxonomy" id="408172"/>
    <lineage>
        <taxon>unclassified sequences</taxon>
        <taxon>metagenomes</taxon>
        <taxon>ecological metagenomes</taxon>
    </lineage>
</organism>
<sequence length="22" mass="2680">GIYFYELRSSSFTARKKMLLIR</sequence>
<evidence type="ECO:0000313" key="1">
    <source>
        <dbReference type="EMBL" id="SVB85284.1"/>
    </source>
</evidence>
<reference evidence="1" key="1">
    <citation type="submission" date="2018-05" db="EMBL/GenBank/DDBJ databases">
        <authorList>
            <person name="Lanie J.A."/>
            <person name="Ng W.-L."/>
            <person name="Kazmierczak K.M."/>
            <person name="Andrzejewski T.M."/>
            <person name="Davidsen T.M."/>
            <person name="Wayne K.J."/>
            <person name="Tettelin H."/>
            <person name="Glass J.I."/>
            <person name="Rusch D."/>
            <person name="Podicherti R."/>
            <person name="Tsui H.-C.T."/>
            <person name="Winkler M.E."/>
        </authorList>
    </citation>
    <scope>NUCLEOTIDE SEQUENCE</scope>
</reference>
<feature type="non-terminal residue" evidence="1">
    <location>
        <position position="1"/>
    </location>
</feature>
<protein>
    <submittedName>
        <fullName evidence="1">Uncharacterized protein</fullName>
    </submittedName>
</protein>